<reference evidence="3" key="1">
    <citation type="submission" date="2011-12" db="EMBL/GenBank/DDBJ databases">
        <title>The Draft Genome of Lepisosteus oculatus.</title>
        <authorList>
            <consortium name="The Broad Institute Genome Assembly &amp; Analysis Group"/>
            <consortium name="Computational R&amp;D Group"/>
            <consortium name="and Sequencing Platform"/>
            <person name="Di Palma F."/>
            <person name="Alfoldi J."/>
            <person name="Johnson J."/>
            <person name="Berlin A."/>
            <person name="Gnerre S."/>
            <person name="Jaffe D."/>
            <person name="MacCallum I."/>
            <person name="Young S."/>
            <person name="Walker B.J."/>
            <person name="Lander E.S."/>
            <person name="Lindblad-Toh K."/>
        </authorList>
    </citation>
    <scope>NUCLEOTIDE SEQUENCE [LARGE SCALE GENOMIC DNA]</scope>
</reference>
<dbReference type="STRING" id="7918.ENSLOCP00000021306"/>
<dbReference type="Proteomes" id="UP000018468">
    <property type="component" value="Linkage group LG1"/>
</dbReference>
<feature type="compositionally biased region" description="Basic residues" evidence="1">
    <location>
        <begin position="45"/>
        <end position="55"/>
    </location>
</feature>
<dbReference type="FunCoup" id="W5NKZ7">
    <property type="interactions" value="841"/>
</dbReference>
<evidence type="ECO:0000313" key="3">
    <source>
        <dbReference type="Proteomes" id="UP000018468"/>
    </source>
</evidence>
<feature type="region of interest" description="Disordered" evidence="1">
    <location>
        <begin position="146"/>
        <end position="198"/>
    </location>
</feature>
<dbReference type="AlphaFoldDB" id="W5NKZ7"/>
<feature type="compositionally biased region" description="Basic residues" evidence="1">
    <location>
        <begin position="187"/>
        <end position="198"/>
    </location>
</feature>
<dbReference type="GO" id="GO:0005829">
    <property type="term" value="C:cytosol"/>
    <property type="evidence" value="ECO:0000318"/>
    <property type="project" value="GO_Central"/>
</dbReference>
<dbReference type="eggNOG" id="ENOG502RYNW">
    <property type="taxonomic scope" value="Eukaryota"/>
</dbReference>
<dbReference type="PANTHER" id="PTHR35663:SF1">
    <property type="entry name" value="TESTIS DEVELOPMENT-RELATED PROTEIN"/>
    <property type="match status" value="1"/>
</dbReference>
<feature type="region of interest" description="Disordered" evidence="1">
    <location>
        <begin position="1"/>
        <end position="55"/>
    </location>
</feature>
<dbReference type="GO" id="GO:0005634">
    <property type="term" value="C:nucleus"/>
    <property type="evidence" value="ECO:0000318"/>
    <property type="project" value="GO_Central"/>
</dbReference>
<protein>
    <submittedName>
        <fullName evidence="2">Testis development related protein</fullName>
    </submittedName>
</protein>
<dbReference type="GO" id="GO:0007283">
    <property type="term" value="P:spermatogenesis"/>
    <property type="evidence" value="ECO:0000318"/>
    <property type="project" value="GO_Central"/>
</dbReference>
<organism evidence="2 3">
    <name type="scientific">Lepisosteus oculatus</name>
    <name type="common">Spotted gar</name>
    <dbReference type="NCBI Taxonomy" id="7918"/>
    <lineage>
        <taxon>Eukaryota</taxon>
        <taxon>Metazoa</taxon>
        <taxon>Chordata</taxon>
        <taxon>Craniata</taxon>
        <taxon>Vertebrata</taxon>
        <taxon>Euteleostomi</taxon>
        <taxon>Actinopterygii</taxon>
        <taxon>Neopterygii</taxon>
        <taxon>Holostei</taxon>
        <taxon>Semionotiformes</taxon>
        <taxon>Lepisosteidae</taxon>
        <taxon>Lepisosteus</taxon>
    </lineage>
</organism>
<reference evidence="2" key="3">
    <citation type="submission" date="2025-09" db="UniProtKB">
        <authorList>
            <consortium name="Ensembl"/>
        </authorList>
    </citation>
    <scope>IDENTIFICATION</scope>
</reference>
<name>W5NKZ7_LEPOC</name>
<keyword evidence="3" id="KW-1185">Reference proteome</keyword>
<sequence length="198" mass="22531">MFKKSKTKVLIDDGSEEDDITLNQQPAPKNKDPDGEEEITASKEKGKKAKAKKEKKPIIIEDDEHFLLTGVTPVNRKGNLKSSRSNKKKEEEKSKMYVEKSYCFWETVTMTMKQITPTKKLDKIEGWEPPQVTDVIEEHTARDALTFPTEPSSWPGLEEDTSNYSNLTDPKNSGPKWSTKAKEKLAGMRRRSRGNVSE</sequence>
<dbReference type="Pfam" id="PF15683">
    <property type="entry name" value="TDRP"/>
    <property type="match status" value="1"/>
</dbReference>
<evidence type="ECO:0000313" key="2">
    <source>
        <dbReference type="Ensembl" id="ENSLOCP00000021306.1"/>
    </source>
</evidence>
<dbReference type="Bgee" id="ENSLOCG00000017226">
    <property type="expression patterns" value="Expressed in ovary and 13 other cell types or tissues"/>
</dbReference>
<accession>W5NKZ7</accession>
<reference evidence="2" key="2">
    <citation type="submission" date="2025-08" db="UniProtKB">
        <authorList>
            <consortium name="Ensembl"/>
        </authorList>
    </citation>
    <scope>IDENTIFICATION</scope>
</reference>
<feature type="region of interest" description="Disordered" evidence="1">
    <location>
        <begin position="73"/>
        <end position="93"/>
    </location>
</feature>
<dbReference type="InterPro" id="IPR031399">
    <property type="entry name" value="TDRP"/>
</dbReference>
<feature type="compositionally biased region" description="Polar residues" evidence="1">
    <location>
        <begin position="162"/>
        <end position="171"/>
    </location>
</feature>
<proteinExistence type="predicted"/>
<dbReference type="OMA" id="KGHCFWD"/>
<evidence type="ECO:0000256" key="1">
    <source>
        <dbReference type="SAM" id="MobiDB-lite"/>
    </source>
</evidence>
<dbReference type="PANTHER" id="PTHR35663">
    <property type="entry name" value="TESTIS DEVELOPMENT-RELATED PROTEIN-RELATED"/>
    <property type="match status" value="1"/>
</dbReference>
<dbReference type="HOGENOM" id="CLU_1214421_0_0_1"/>
<dbReference type="Ensembl" id="ENSLOCT00000021342.1">
    <property type="protein sequence ID" value="ENSLOCP00000021306.1"/>
    <property type="gene ID" value="ENSLOCG00000017226.1"/>
</dbReference>
<dbReference type="EMBL" id="AHAT01032647">
    <property type="status" value="NOT_ANNOTATED_CDS"/>
    <property type="molecule type" value="Genomic_DNA"/>
</dbReference>
<dbReference type="InParanoid" id="W5NKZ7"/>
<dbReference type="GeneTree" id="ENSGT00390000017888"/>